<dbReference type="CDD" id="cd06273">
    <property type="entry name" value="PBP1_LacI-like"/>
    <property type="match status" value="1"/>
</dbReference>
<dbReference type="InterPro" id="IPR046335">
    <property type="entry name" value="LacI/GalR-like_sensor"/>
</dbReference>
<dbReference type="PANTHER" id="PTHR30146:SF138">
    <property type="entry name" value="TRANSCRIPTIONAL REGULATORY PROTEIN"/>
    <property type="match status" value="1"/>
</dbReference>
<dbReference type="GO" id="GO:0003700">
    <property type="term" value="F:DNA-binding transcription factor activity"/>
    <property type="evidence" value="ECO:0007669"/>
    <property type="project" value="TreeGrafter"/>
</dbReference>
<dbReference type="Gene3D" id="3.40.50.2300">
    <property type="match status" value="2"/>
</dbReference>
<dbReference type="Gene3D" id="1.10.260.40">
    <property type="entry name" value="lambda repressor-like DNA-binding domains"/>
    <property type="match status" value="1"/>
</dbReference>
<dbReference type="PANTHER" id="PTHR30146">
    <property type="entry name" value="LACI-RELATED TRANSCRIPTIONAL REPRESSOR"/>
    <property type="match status" value="1"/>
</dbReference>
<evidence type="ECO:0000259" key="4">
    <source>
        <dbReference type="PROSITE" id="PS50932"/>
    </source>
</evidence>
<dbReference type="EMBL" id="CP020442">
    <property type="protein sequence ID" value="ARC37353.1"/>
    <property type="molecule type" value="Genomic_DNA"/>
</dbReference>
<dbReference type="SUPFAM" id="SSF53822">
    <property type="entry name" value="Periplasmic binding protein-like I"/>
    <property type="match status" value="1"/>
</dbReference>
<dbReference type="SMART" id="SM00354">
    <property type="entry name" value="HTH_LACI"/>
    <property type="match status" value="1"/>
</dbReference>
<reference evidence="5" key="1">
    <citation type="submission" date="2017-12" db="EMBL/GenBank/DDBJ databases">
        <title>FDA dAtabase for Regulatory Grade micrObial Sequences (FDA-ARGOS): Supporting development and validation of Infectious Disease Dx tests.</title>
        <authorList>
            <person name="Campos J."/>
            <person name="Goldberg B."/>
            <person name="Tallon L."/>
            <person name="Sadzewicz L."/>
            <person name="Sengamalay N."/>
            <person name="Ott S."/>
            <person name="Godinez A."/>
            <person name="Nagaraj S."/>
            <person name="Vyas G."/>
            <person name="Aluvathingal J."/>
            <person name="Nadendla S."/>
            <person name="Geyer C."/>
            <person name="Nandy P."/>
            <person name="Hobson J."/>
            <person name="Sichtig H."/>
        </authorList>
    </citation>
    <scope>NUCLEOTIDE SEQUENCE</scope>
    <source>
        <strain evidence="5">FDAARGOS_252</strain>
    </source>
</reference>
<dbReference type="GO" id="GO:0000976">
    <property type="term" value="F:transcription cis-regulatory region binding"/>
    <property type="evidence" value="ECO:0007669"/>
    <property type="project" value="TreeGrafter"/>
</dbReference>
<dbReference type="InterPro" id="IPR010982">
    <property type="entry name" value="Lambda_DNA-bd_dom_sf"/>
</dbReference>
<proteinExistence type="predicted"/>
<dbReference type="CDD" id="cd01392">
    <property type="entry name" value="HTH_LacI"/>
    <property type="match status" value="1"/>
</dbReference>
<keyword evidence="2 5" id="KW-0238">DNA-binding</keyword>
<dbReference type="Pfam" id="PF13377">
    <property type="entry name" value="Peripla_BP_3"/>
    <property type="match status" value="1"/>
</dbReference>
<dbReference type="RefSeq" id="WP_080621918.1">
    <property type="nucleotide sequence ID" value="NZ_CAWMZI010000001.1"/>
</dbReference>
<sequence length="344" mass="36953">MIKPDIVFVAKLAGVSPATVSRVMNHPDLVHPATRRKVELAVEKSGYIRNRAAQAMHGKRSATIGLVVPTVANTIFAEVVQAFNDTVSAQGFTLLLASHGYDLDSEYRLVRKLLEHRVDALAVVGLDHSPGTFRLIEEQRVPLLAIWNYLANSPLPCIGVDNREAGRLAAEHLVALGHRRIGMVFPATFDNDRARDRKTAAMAAFRAAGIELQDRWQVEVPYSIAQAKAACLDLLAGENRPSALLCANDVIAQGAIYAAARLGIAVPASLSVIGIGDFAGSAQMEPALTTVRIPAQEVGATAGKEILAMLRASDPSCMIRSRIELELIMRSSTAIAVELSDLIP</sequence>
<organism evidence="5 6">
    <name type="scientific">Paracoccus yeei</name>
    <dbReference type="NCBI Taxonomy" id="147645"/>
    <lineage>
        <taxon>Bacteria</taxon>
        <taxon>Pseudomonadati</taxon>
        <taxon>Pseudomonadota</taxon>
        <taxon>Alphaproteobacteria</taxon>
        <taxon>Rhodobacterales</taxon>
        <taxon>Paracoccaceae</taxon>
        <taxon>Paracoccus</taxon>
    </lineage>
</organism>
<dbReference type="InterPro" id="IPR000843">
    <property type="entry name" value="HTH_LacI"/>
</dbReference>
<dbReference type="AlphaFoldDB" id="A0A1V0GU23"/>
<evidence type="ECO:0000313" key="5">
    <source>
        <dbReference type="EMBL" id="ARC37353.1"/>
    </source>
</evidence>
<keyword evidence="1" id="KW-0805">Transcription regulation</keyword>
<evidence type="ECO:0000256" key="2">
    <source>
        <dbReference type="ARBA" id="ARBA00023125"/>
    </source>
</evidence>
<protein>
    <submittedName>
        <fullName evidence="5">LacI family DNA-binding transcriptional regulator</fullName>
    </submittedName>
</protein>
<dbReference type="SUPFAM" id="SSF47413">
    <property type="entry name" value="lambda repressor-like DNA-binding domains"/>
    <property type="match status" value="1"/>
</dbReference>
<keyword evidence="6" id="KW-1185">Reference proteome</keyword>
<name>A0A1V0GU23_9RHOB</name>
<dbReference type="PROSITE" id="PS50932">
    <property type="entry name" value="HTH_LACI_2"/>
    <property type="match status" value="1"/>
</dbReference>
<dbReference type="Pfam" id="PF00356">
    <property type="entry name" value="LacI"/>
    <property type="match status" value="1"/>
</dbReference>
<dbReference type="InterPro" id="IPR028082">
    <property type="entry name" value="Peripla_BP_I"/>
</dbReference>
<feature type="domain" description="HTH lacI-type" evidence="4">
    <location>
        <begin position="9"/>
        <end position="58"/>
    </location>
</feature>
<dbReference type="Proteomes" id="UP000191257">
    <property type="component" value="Chromosome"/>
</dbReference>
<dbReference type="STRING" id="147645.A6J80_14105"/>
<evidence type="ECO:0000256" key="3">
    <source>
        <dbReference type="ARBA" id="ARBA00023163"/>
    </source>
</evidence>
<dbReference type="KEGG" id="pye:A6J80_14105"/>
<gene>
    <name evidence="5" type="ORF">A6J80_14105</name>
</gene>
<evidence type="ECO:0000256" key="1">
    <source>
        <dbReference type="ARBA" id="ARBA00023015"/>
    </source>
</evidence>
<keyword evidence="3" id="KW-0804">Transcription</keyword>
<accession>A0A1V0GU23</accession>
<evidence type="ECO:0000313" key="6">
    <source>
        <dbReference type="Proteomes" id="UP000191257"/>
    </source>
</evidence>
<dbReference type="eggNOG" id="COG1609">
    <property type="taxonomic scope" value="Bacteria"/>
</dbReference>